<accession>A0A5J4W0D8</accession>
<dbReference type="PROSITE" id="PS50011">
    <property type="entry name" value="PROTEIN_KINASE_DOM"/>
    <property type="match status" value="1"/>
</dbReference>
<evidence type="ECO:0000256" key="2">
    <source>
        <dbReference type="ARBA" id="ARBA00022679"/>
    </source>
</evidence>
<dbReference type="Gene3D" id="3.30.200.20">
    <property type="entry name" value="Phosphorylase Kinase, domain 1"/>
    <property type="match status" value="1"/>
</dbReference>
<comment type="caution">
    <text evidence="7">The sequence shown here is derived from an EMBL/GenBank/DDBJ whole genome shotgun (WGS) entry which is preliminary data.</text>
</comment>
<proteinExistence type="predicted"/>
<evidence type="ECO:0000256" key="3">
    <source>
        <dbReference type="ARBA" id="ARBA00022741"/>
    </source>
</evidence>
<keyword evidence="4 7" id="KW-0418">Kinase</keyword>
<evidence type="ECO:0000259" key="6">
    <source>
        <dbReference type="PROSITE" id="PS50011"/>
    </source>
</evidence>
<evidence type="ECO:0000256" key="4">
    <source>
        <dbReference type="ARBA" id="ARBA00022777"/>
    </source>
</evidence>
<dbReference type="PANTHER" id="PTHR24353:SF37">
    <property type="entry name" value="CAMP-DEPENDENT PROTEIN KINASE CATALYTIC SUBUNIT PRKX"/>
    <property type="match status" value="1"/>
</dbReference>
<gene>
    <name evidence="7" type="ORF">EZS28_016061</name>
</gene>
<dbReference type="Pfam" id="PF00069">
    <property type="entry name" value="Pkinase"/>
    <property type="match status" value="1"/>
</dbReference>
<keyword evidence="3" id="KW-0547">Nucleotide-binding</keyword>
<keyword evidence="5" id="KW-0067">ATP-binding</keyword>
<evidence type="ECO:0000256" key="1">
    <source>
        <dbReference type="ARBA" id="ARBA00022527"/>
    </source>
</evidence>
<dbReference type="OrthoDB" id="354826at2759"/>
<organism evidence="7 8">
    <name type="scientific">Streblomastix strix</name>
    <dbReference type="NCBI Taxonomy" id="222440"/>
    <lineage>
        <taxon>Eukaryota</taxon>
        <taxon>Metamonada</taxon>
        <taxon>Preaxostyla</taxon>
        <taxon>Oxymonadida</taxon>
        <taxon>Streblomastigidae</taxon>
        <taxon>Streblomastix</taxon>
    </lineage>
</organism>
<dbReference type="InterPro" id="IPR011009">
    <property type="entry name" value="Kinase-like_dom_sf"/>
</dbReference>
<dbReference type="GO" id="GO:0005952">
    <property type="term" value="C:cAMP-dependent protein kinase complex"/>
    <property type="evidence" value="ECO:0007669"/>
    <property type="project" value="TreeGrafter"/>
</dbReference>
<dbReference type="GO" id="GO:0005524">
    <property type="term" value="F:ATP binding"/>
    <property type="evidence" value="ECO:0007669"/>
    <property type="project" value="UniProtKB-KW"/>
</dbReference>
<dbReference type="AlphaFoldDB" id="A0A5J4W0D8"/>
<reference evidence="7 8" key="1">
    <citation type="submission" date="2019-03" db="EMBL/GenBank/DDBJ databases">
        <title>Single cell metagenomics reveals metabolic interactions within the superorganism composed of flagellate Streblomastix strix and complex community of Bacteroidetes bacteria on its surface.</title>
        <authorList>
            <person name="Treitli S.C."/>
            <person name="Kolisko M."/>
            <person name="Husnik F."/>
            <person name="Keeling P."/>
            <person name="Hampl V."/>
        </authorList>
    </citation>
    <scope>NUCLEOTIDE SEQUENCE [LARGE SCALE GENOMIC DNA]</scope>
    <source>
        <strain evidence="7">ST1C</strain>
    </source>
</reference>
<dbReference type="Gene3D" id="1.10.510.10">
    <property type="entry name" value="Transferase(Phosphotransferase) domain 1"/>
    <property type="match status" value="1"/>
</dbReference>
<dbReference type="InterPro" id="IPR000719">
    <property type="entry name" value="Prot_kinase_dom"/>
</dbReference>
<dbReference type="GO" id="GO:0004691">
    <property type="term" value="F:cAMP-dependent protein kinase activity"/>
    <property type="evidence" value="ECO:0007669"/>
    <property type="project" value="TreeGrafter"/>
</dbReference>
<dbReference type="PANTHER" id="PTHR24353">
    <property type="entry name" value="CYCLIC NUCLEOTIDE-DEPENDENT PROTEIN KINASE"/>
    <property type="match status" value="1"/>
</dbReference>
<dbReference type="Proteomes" id="UP000324800">
    <property type="component" value="Unassembled WGS sequence"/>
</dbReference>
<sequence length="150" mass="17326">MAPEVVLMTGHDKGADWWSLGIFIYELLVGQAPFVGEEGEIYESIIRYRPHYPEWMDPQAKDIIQRLLRKDKTKRMGCMRGGVQEIIEHPFFNGIDWIQIEIGTKQGPIKPKPSQNQDWGTGEENVDEKIDVTQIDMSRPECNLDTFAEF</sequence>
<evidence type="ECO:0000313" key="7">
    <source>
        <dbReference type="EMBL" id="KAA6388411.1"/>
    </source>
</evidence>
<dbReference type="SUPFAM" id="SSF56112">
    <property type="entry name" value="Protein kinase-like (PK-like)"/>
    <property type="match status" value="1"/>
</dbReference>
<keyword evidence="2" id="KW-0808">Transferase</keyword>
<name>A0A5J4W0D8_9EUKA</name>
<evidence type="ECO:0000313" key="8">
    <source>
        <dbReference type="Proteomes" id="UP000324800"/>
    </source>
</evidence>
<feature type="domain" description="Protein kinase" evidence="6">
    <location>
        <begin position="1"/>
        <end position="92"/>
    </location>
</feature>
<dbReference type="EMBL" id="SNRW01003994">
    <property type="protein sequence ID" value="KAA6388411.1"/>
    <property type="molecule type" value="Genomic_DNA"/>
</dbReference>
<protein>
    <submittedName>
        <fullName evidence="7">Putative camp-dependent protein kinase catalytic subunit family protein</fullName>
    </submittedName>
</protein>
<keyword evidence="1" id="KW-0723">Serine/threonine-protein kinase</keyword>
<evidence type="ECO:0000256" key="5">
    <source>
        <dbReference type="ARBA" id="ARBA00022840"/>
    </source>
</evidence>